<evidence type="ECO:0000313" key="2">
    <source>
        <dbReference type="EMBL" id="QBZ70513.1"/>
    </source>
</evidence>
<feature type="domain" description="BIG2" evidence="1">
    <location>
        <begin position="539"/>
        <end position="618"/>
    </location>
</feature>
<dbReference type="EMBL" id="MK673511">
    <property type="protein sequence ID" value="QBZ70513.1"/>
    <property type="molecule type" value="Genomic_DNA"/>
</dbReference>
<organism evidence="2 3">
    <name type="scientific">Salmonella phage ZCSE2</name>
    <dbReference type="NCBI Taxonomy" id="2562175"/>
    <lineage>
        <taxon>Viruses</taxon>
        <taxon>Duplodnaviria</taxon>
        <taxon>Heunggongvirae</taxon>
        <taxon>Uroviricota</taxon>
        <taxon>Caudoviricetes</taxon>
        <taxon>Loughboroughvirus</taxon>
        <taxon>Loughboroughvirus ZCSE2</taxon>
    </lineage>
</organism>
<dbReference type="InterPro" id="IPR045197">
    <property type="entry name" value="NUP210-like"/>
</dbReference>
<feature type="domain" description="BIG2" evidence="1">
    <location>
        <begin position="27"/>
        <end position="105"/>
    </location>
</feature>
<accession>A0A4D6DW00</accession>
<sequence length="624" mass="63345">MSLPLNEVVDVQFSKSNGGKGFTPEVKLKGIWASRYLYEMLSNDSRVLIGIMYDPADATNKGMTWKSSKPLVVTVDAEGYVTPVSAGEAFVTGTSDDGGFTVVIRFIITKAPVPVTDVTVTPTSLSLEVGATGQLSFTYLPADADDLNFSWQTDNPAIATVDTNGKVTAVAPGSTVITLFYSASVYDTCAVTVIPPTVHVTSVQFDTQEPLNVNIGNTEETEITVLPANATDKSVTYKSSDTAIATVDADGNVTGVAAGNATITVTTTDGAKTDTLAVVVKVPVVPVTGVTIDEGSTASMTVGDTLQLHATVAPANATNKNVSWQSSAPSVATVSSAGLVTAVAGGSANVTVTTEDGSFTATIGISVGVPVVHPTGVTIDQGDAADVVKGTTLQLTATVAPADATNKAVTWSSATPANATVDSNGLVTGIAFGTSVITVTTVDGGKTDTITITVPSPASLTTDSFPSNLLVGNKVQLTYTTNPPNSPLTDIAYSSSDETIATVDSTGMVTMLAEGSATINMSAKSYGEAVSDGSGMYPVTLSVHTDSLPSLAVGATQSLVVSTTPAWALTDPASTVEYTTTDATVATVDTTGLITGVASGGCRIGATVKNGLVEASDSSYQSVD</sequence>
<feature type="domain" description="BIG2" evidence="1">
    <location>
        <begin position="199"/>
        <end position="276"/>
    </location>
</feature>
<dbReference type="PANTHER" id="PTHR23019:SF0">
    <property type="entry name" value="NUCLEAR PORE MEMBRANE GLYCOPROTEIN 210"/>
    <property type="match status" value="1"/>
</dbReference>
<feature type="domain" description="BIG2" evidence="1">
    <location>
        <begin position="114"/>
        <end position="191"/>
    </location>
</feature>
<keyword evidence="3" id="KW-1185">Reference proteome</keyword>
<reference evidence="2 3" key="1">
    <citation type="submission" date="2019-03" db="EMBL/GenBank/DDBJ databases">
        <authorList>
            <person name="Connerton I.F."/>
            <person name="El-Shibiny A."/>
            <person name="Hooton S."/>
            <person name="Mohamed A."/>
            <person name="Taha O."/>
            <person name="E-Sherif H.M."/>
            <person name="Connerton P.L."/>
        </authorList>
    </citation>
    <scope>NUCLEOTIDE SEQUENCE [LARGE SCALE GENOMIC DNA]</scope>
</reference>
<dbReference type="KEGG" id="vg:55013211"/>
<dbReference type="SMART" id="SM00635">
    <property type="entry name" value="BID_2"/>
    <property type="match status" value="7"/>
</dbReference>
<evidence type="ECO:0000259" key="1">
    <source>
        <dbReference type="SMART" id="SM00635"/>
    </source>
</evidence>
<dbReference type="InterPro" id="IPR008964">
    <property type="entry name" value="Invasin/intimin_cell_adhesion"/>
</dbReference>
<dbReference type="Pfam" id="PF02368">
    <property type="entry name" value="Big_2"/>
    <property type="match status" value="7"/>
</dbReference>
<dbReference type="PANTHER" id="PTHR23019">
    <property type="entry name" value="NUCLEAR PORE MEMBRANE GLYCOPROTEIN GP210-RELATED"/>
    <property type="match status" value="1"/>
</dbReference>
<evidence type="ECO:0000313" key="3">
    <source>
        <dbReference type="Proteomes" id="UP000297083"/>
    </source>
</evidence>
<protein>
    <recommendedName>
        <fullName evidence="1">BIG2 domain-containing protein</fullName>
    </recommendedName>
</protein>
<dbReference type="RefSeq" id="YP_009821725.1">
    <property type="nucleotide sequence ID" value="NC_048179.1"/>
</dbReference>
<feature type="domain" description="BIG2" evidence="1">
    <location>
        <begin position="373"/>
        <end position="451"/>
    </location>
</feature>
<feature type="domain" description="BIG2" evidence="1">
    <location>
        <begin position="456"/>
        <end position="533"/>
    </location>
</feature>
<name>A0A4D6DW00_9CAUD</name>
<dbReference type="Proteomes" id="UP000297083">
    <property type="component" value="Segment"/>
</dbReference>
<proteinExistence type="predicted"/>
<dbReference type="SUPFAM" id="SSF49373">
    <property type="entry name" value="Invasin/intimin cell-adhesion fragments"/>
    <property type="match status" value="7"/>
</dbReference>
<dbReference type="GeneID" id="55013211"/>
<dbReference type="InterPro" id="IPR003343">
    <property type="entry name" value="Big_2"/>
</dbReference>
<feature type="domain" description="BIG2" evidence="1">
    <location>
        <begin position="286"/>
        <end position="364"/>
    </location>
</feature>
<dbReference type="Gene3D" id="2.60.40.1080">
    <property type="match status" value="7"/>
</dbReference>